<keyword evidence="1" id="KW-0689">Ribosomal protein</keyword>
<reference evidence="1" key="1">
    <citation type="journal article" date="2021" name="Proc. Natl. Acad. Sci. U.S.A.">
        <title>A Catalog of Tens of Thousands of Viruses from Human Metagenomes Reveals Hidden Associations with Chronic Diseases.</title>
        <authorList>
            <person name="Tisza M.J."/>
            <person name="Buck C.B."/>
        </authorList>
    </citation>
    <scope>NUCLEOTIDE SEQUENCE</scope>
    <source>
        <strain evidence="1">CtICF6</strain>
    </source>
</reference>
<keyword evidence="1" id="KW-0687">Ribonucleoprotein</keyword>
<sequence length="44" mass="5320">MSVTRMLAHLDPTLCKHCFKKLTTKEMWLFNGYCTKCWRLRGRD</sequence>
<name>A0A8S5UKY1_9CAUD</name>
<dbReference type="EMBL" id="BK016104">
    <property type="protein sequence ID" value="DAF95161.1"/>
    <property type="molecule type" value="Genomic_DNA"/>
</dbReference>
<accession>A0A8S5UKY1</accession>
<evidence type="ECO:0000313" key="1">
    <source>
        <dbReference type="EMBL" id="DAF95161.1"/>
    </source>
</evidence>
<protein>
    <submittedName>
        <fullName evidence="1">60S ribosomal protein L11</fullName>
    </submittedName>
</protein>
<organism evidence="1">
    <name type="scientific">Siphoviridae sp. ctICF6</name>
    <dbReference type="NCBI Taxonomy" id="2825427"/>
    <lineage>
        <taxon>Viruses</taxon>
        <taxon>Duplodnaviria</taxon>
        <taxon>Heunggongvirae</taxon>
        <taxon>Uroviricota</taxon>
        <taxon>Caudoviricetes</taxon>
    </lineage>
</organism>
<proteinExistence type="predicted"/>